<dbReference type="InterPro" id="IPR000462">
    <property type="entry name" value="CDP-OH_P_trans"/>
</dbReference>
<dbReference type="GO" id="GO:0016020">
    <property type="term" value="C:membrane"/>
    <property type="evidence" value="ECO:0007669"/>
    <property type="project" value="InterPro"/>
</dbReference>
<organism evidence="4 5">
    <name type="scientific">Methylomicrobium album BG8</name>
    <dbReference type="NCBI Taxonomy" id="686340"/>
    <lineage>
        <taxon>Bacteria</taxon>
        <taxon>Pseudomonadati</taxon>
        <taxon>Pseudomonadota</taxon>
        <taxon>Gammaproteobacteria</taxon>
        <taxon>Methylococcales</taxon>
        <taxon>Methylococcaceae</taxon>
        <taxon>Methylomicrobium</taxon>
    </lineage>
</organism>
<dbReference type="Proteomes" id="UP000005090">
    <property type="component" value="Chromosome"/>
</dbReference>
<dbReference type="GO" id="GO:0008654">
    <property type="term" value="P:phospholipid biosynthetic process"/>
    <property type="evidence" value="ECO:0007669"/>
    <property type="project" value="InterPro"/>
</dbReference>
<feature type="transmembrane region" description="Helical" evidence="3">
    <location>
        <begin position="99"/>
        <end position="118"/>
    </location>
</feature>
<proteinExistence type="inferred from homology"/>
<evidence type="ECO:0000313" key="5">
    <source>
        <dbReference type="Proteomes" id="UP000005090"/>
    </source>
</evidence>
<dbReference type="RefSeq" id="WP_005370728.1">
    <property type="nucleotide sequence ID" value="NZ_CM001475.1"/>
</dbReference>
<name>H8GJB3_METAL</name>
<dbReference type="HOGENOM" id="CLU_115797_0_0_6"/>
<evidence type="ECO:0000256" key="2">
    <source>
        <dbReference type="RuleBase" id="RU003750"/>
    </source>
</evidence>
<keyword evidence="3" id="KW-1133">Transmembrane helix</keyword>
<keyword evidence="3" id="KW-0812">Transmembrane</keyword>
<dbReference type="STRING" id="686340.Metal_1305"/>
<reference evidence="4 5" key="1">
    <citation type="journal article" date="2013" name="Genome Announc.">
        <title>Genome Sequence of the Obligate Gammaproteobacterial Methanotroph Methylomicrobium album Strain BG8.</title>
        <authorList>
            <person name="Kits K.D."/>
            <person name="Kalyuzhnaya M.G."/>
            <person name="Klotz M.G."/>
            <person name="Jetten M.S."/>
            <person name="Op den Camp H.J."/>
            <person name="Vuilleumier S."/>
            <person name="Bringel F."/>
            <person name="Dispirito A.A."/>
            <person name="Murrell J.C."/>
            <person name="Bruce D."/>
            <person name="Cheng J.F."/>
            <person name="Copeland A."/>
            <person name="Goodwin L."/>
            <person name="Hauser L."/>
            <person name="Lajus A."/>
            <person name="Land M.L."/>
            <person name="Lapidus A."/>
            <person name="Lucas S."/>
            <person name="Medigue C."/>
            <person name="Pitluck S."/>
            <person name="Woyke T."/>
            <person name="Zeytun A."/>
            <person name="Stein L.Y."/>
        </authorList>
    </citation>
    <scope>NUCLEOTIDE SEQUENCE [LARGE SCALE GENOMIC DNA]</scope>
    <source>
        <strain evidence="4 5">BG8</strain>
    </source>
</reference>
<gene>
    <name evidence="4" type="ORF">Metal_1305</name>
</gene>
<dbReference type="eggNOG" id="COG0558">
    <property type="taxonomic scope" value="Bacteria"/>
</dbReference>
<dbReference type="AlphaFoldDB" id="H8GJB3"/>
<evidence type="ECO:0000256" key="3">
    <source>
        <dbReference type="SAM" id="Phobius"/>
    </source>
</evidence>
<dbReference type="GO" id="GO:0016780">
    <property type="term" value="F:phosphotransferase activity, for other substituted phosphate groups"/>
    <property type="evidence" value="ECO:0007669"/>
    <property type="project" value="InterPro"/>
</dbReference>
<keyword evidence="1 2" id="KW-0808">Transferase</keyword>
<dbReference type="PROSITE" id="PS00379">
    <property type="entry name" value="CDP_ALCOHOL_P_TRANSF"/>
    <property type="match status" value="1"/>
</dbReference>
<keyword evidence="5" id="KW-1185">Reference proteome</keyword>
<dbReference type="InterPro" id="IPR048254">
    <property type="entry name" value="CDP_ALCOHOL_P_TRANSF_CS"/>
</dbReference>
<dbReference type="Gene3D" id="1.20.120.1760">
    <property type="match status" value="1"/>
</dbReference>
<sequence length="195" mass="21563">MNGNQPFFRSLWTLPNLLTCFRFVAAPGLLAFAWSGHDRAFISLLALVFLSDVLDGFAARLTGQVTEFGATLDSFADLLTYMTIAVCSFWLWPDLVMREWLYVLMIVGSCIAPPAAGMIKFGRLTSYHTWLVKAAAVVVGVSLFILFLGGTVWPLRIAAFVSLTAALEEITITLLLPSPESNVRSLWNVLQKRQS</sequence>
<accession>H8GJB3</accession>
<evidence type="ECO:0000313" key="4">
    <source>
        <dbReference type="EMBL" id="EIC29103.1"/>
    </source>
</evidence>
<protein>
    <submittedName>
        <fullName evidence="4">Phosphatidylglycerophosphate synthase</fullName>
    </submittedName>
</protein>
<feature type="transmembrane region" description="Helical" evidence="3">
    <location>
        <begin position="75"/>
        <end position="93"/>
    </location>
</feature>
<dbReference type="Pfam" id="PF01066">
    <property type="entry name" value="CDP-OH_P_transf"/>
    <property type="match status" value="1"/>
</dbReference>
<feature type="transmembrane region" description="Helical" evidence="3">
    <location>
        <begin position="130"/>
        <end position="149"/>
    </location>
</feature>
<keyword evidence="3" id="KW-0472">Membrane</keyword>
<feature type="transmembrane region" description="Helical" evidence="3">
    <location>
        <begin position="40"/>
        <end position="63"/>
    </location>
</feature>
<comment type="similarity">
    <text evidence="2">Belongs to the CDP-alcohol phosphatidyltransferase class-I family.</text>
</comment>
<dbReference type="InterPro" id="IPR043130">
    <property type="entry name" value="CDP-OH_PTrfase_TM_dom"/>
</dbReference>
<feature type="transmembrane region" description="Helical" evidence="3">
    <location>
        <begin position="12"/>
        <end position="34"/>
    </location>
</feature>
<evidence type="ECO:0000256" key="1">
    <source>
        <dbReference type="ARBA" id="ARBA00022679"/>
    </source>
</evidence>
<dbReference type="EMBL" id="CM001475">
    <property type="protein sequence ID" value="EIC29103.1"/>
    <property type="molecule type" value="Genomic_DNA"/>
</dbReference>